<keyword evidence="4 6" id="KW-0238">DNA-binding</keyword>
<dbReference type="InterPro" id="IPR050090">
    <property type="entry name" value="Tyrosine_recombinase_XerCD"/>
</dbReference>
<dbReference type="InterPro" id="IPR004107">
    <property type="entry name" value="Integrase_SAM-like_N"/>
</dbReference>
<dbReference type="Pfam" id="PF00589">
    <property type="entry name" value="Phage_integrase"/>
    <property type="match status" value="1"/>
</dbReference>
<dbReference type="GO" id="GO:0015074">
    <property type="term" value="P:DNA integration"/>
    <property type="evidence" value="ECO:0007669"/>
    <property type="project" value="UniProtKB-KW"/>
</dbReference>
<evidence type="ECO:0000256" key="2">
    <source>
        <dbReference type="ARBA" id="ARBA00008857"/>
    </source>
</evidence>
<dbReference type="InterPro" id="IPR011010">
    <property type="entry name" value="DNA_brk_join_enz"/>
</dbReference>
<evidence type="ECO:0000256" key="4">
    <source>
        <dbReference type="ARBA" id="ARBA00023125"/>
    </source>
</evidence>
<protein>
    <submittedName>
        <fullName evidence="9">Tyrosine recombinase XerD</fullName>
    </submittedName>
</protein>
<dbReference type="GO" id="GO:0006310">
    <property type="term" value="P:DNA recombination"/>
    <property type="evidence" value="ECO:0007669"/>
    <property type="project" value="UniProtKB-KW"/>
</dbReference>
<keyword evidence="3" id="KW-0229">DNA integration</keyword>
<gene>
    <name evidence="9" type="primary">xerD_1</name>
    <name evidence="9" type="ORF">CSLFYP84_00946</name>
</gene>
<evidence type="ECO:0000259" key="7">
    <source>
        <dbReference type="PROSITE" id="PS51898"/>
    </source>
</evidence>
<sequence>MTEEGSRFLDKEALQRYKEYLIKEERAKATVDKYLHDVRVFEAFVRREQSCEADWNSAADTIRKAVTKEKVIEFKRNLLTIYHVRSVNSMLAALNSFFSFMDWTDFRVKPVKIQRQMFCEEQRELNKKEYYRLVRAAQNMGKRQLSLILQTLCGLGLRISELKSVTVESVRKGKLCIYNKGKNRIVFIGSKLQKQLLLYIRERKLKTGEVFITKTGKGVDRSNVWREMKKLCGEADVEWQKIFPHNLRHLFARTFYELKKDVVKLADIMGHSSIETTRIYTATSGKEYRRQMELLGLVI</sequence>
<evidence type="ECO:0000256" key="1">
    <source>
        <dbReference type="ARBA" id="ARBA00003283"/>
    </source>
</evidence>
<dbReference type="Pfam" id="PF02899">
    <property type="entry name" value="Phage_int_SAM_1"/>
    <property type="match status" value="1"/>
</dbReference>
<dbReference type="PANTHER" id="PTHR30349:SF89">
    <property type="entry name" value="INTEGRASE_RECOMBINASE"/>
    <property type="match status" value="1"/>
</dbReference>
<evidence type="ECO:0000256" key="5">
    <source>
        <dbReference type="ARBA" id="ARBA00023172"/>
    </source>
</evidence>
<feature type="domain" description="Core-binding (CB)" evidence="8">
    <location>
        <begin position="8"/>
        <end position="102"/>
    </location>
</feature>
<dbReference type="Gene3D" id="1.10.443.10">
    <property type="entry name" value="Intergrase catalytic core"/>
    <property type="match status" value="1"/>
</dbReference>
<evidence type="ECO:0000256" key="6">
    <source>
        <dbReference type="PROSITE-ProRule" id="PRU01248"/>
    </source>
</evidence>
<comment type="function">
    <text evidence="1">Site-specific tyrosine recombinase, which acts by catalyzing the cutting and rejoining of the recombining DNA molecules.</text>
</comment>
<dbReference type="PANTHER" id="PTHR30349">
    <property type="entry name" value="PHAGE INTEGRASE-RELATED"/>
    <property type="match status" value="1"/>
</dbReference>
<accession>A0A6N3AUG9</accession>
<evidence type="ECO:0000313" key="9">
    <source>
        <dbReference type="EMBL" id="VYT93266.1"/>
    </source>
</evidence>
<evidence type="ECO:0000259" key="8">
    <source>
        <dbReference type="PROSITE" id="PS51900"/>
    </source>
</evidence>
<comment type="similarity">
    <text evidence="2">Belongs to the 'phage' integrase family.</text>
</comment>
<name>A0A6N3AUG9_CLOSY</name>
<dbReference type="PROSITE" id="PS51900">
    <property type="entry name" value="CB"/>
    <property type="match status" value="1"/>
</dbReference>
<keyword evidence="5" id="KW-0233">DNA recombination</keyword>
<dbReference type="RefSeq" id="WP_003508514.1">
    <property type="nucleotide sequence ID" value="NZ_CABKPP010000004.1"/>
</dbReference>
<dbReference type="GO" id="GO:0003677">
    <property type="term" value="F:DNA binding"/>
    <property type="evidence" value="ECO:0007669"/>
    <property type="project" value="UniProtKB-UniRule"/>
</dbReference>
<reference evidence="9" key="1">
    <citation type="submission" date="2019-11" db="EMBL/GenBank/DDBJ databases">
        <authorList>
            <person name="Feng L."/>
        </authorList>
    </citation>
    <scope>NUCLEOTIDE SEQUENCE</scope>
    <source>
        <strain evidence="9">CsymbiosumLFYP84</strain>
    </source>
</reference>
<dbReference type="InterPro" id="IPR010998">
    <property type="entry name" value="Integrase_recombinase_N"/>
</dbReference>
<organism evidence="9">
    <name type="scientific">Clostridium symbiosum</name>
    <name type="common">Bacteroides symbiosus</name>
    <dbReference type="NCBI Taxonomy" id="1512"/>
    <lineage>
        <taxon>Bacteria</taxon>
        <taxon>Bacillati</taxon>
        <taxon>Bacillota</taxon>
        <taxon>Clostridia</taxon>
        <taxon>Lachnospirales</taxon>
        <taxon>Lachnospiraceae</taxon>
        <taxon>Otoolea</taxon>
    </lineage>
</organism>
<dbReference type="Gene3D" id="1.10.150.130">
    <property type="match status" value="1"/>
</dbReference>
<feature type="domain" description="Tyr recombinase" evidence="7">
    <location>
        <begin position="120"/>
        <end position="293"/>
    </location>
</feature>
<dbReference type="InterPro" id="IPR002104">
    <property type="entry name" value="Integrase_catalytic"/>
</dbReference>
<proteinExistence type="inferred from homology"/>
<evidence type="ECO:0000256" key="3">
    <source>
        <dbReference type="ARBA" id="ARBA00022908"/>
    </source>
</evidence>
<dbReference type="InterPro" id="IPR044068">
    <property type="entry name" value="CB"/>
</dbReference>
<dbReference type="PROSITE" id="PS51898">
    <property type="entry name" value="TYR_RECOMBINASE"/>
    <property type="match status" value="1"/>
</dbReference>
<dbReference type="InterPro" id="IPR013762">
    <property type="entry name" value="Integrase-like_cat_sf"/>
</dbReference>
<dbReference type="AlphaFoldDB" id="A0A6N3AUG9"/>
<dbReference type="EMBL" id="CACRUA010000009">
    <property type="protein sequence ID" value="VYT93266.1"/>
    <property type="molecule type" value="Genomic_DNA"/>
</dbReference>
<dbReference type="SUPFAM" id="SSF56349">
    <property type="entry name" value="DNA breaking-rejoining enzymes"/>
    <property type="match status" value="1"/>
</dbReference>